<feature type="domain" description="Core-binding (CB)" evidence="6">
    <location>
        <begin position="5"/>
        <end position="91"/>
    </location>
</feature>
<evidence type="ECO:0000256" key="3">
    <source>
        <dbReference type="ARBA" id="ARBA00023172"/>
    </source>
</evidence>
<keyword evidence="9" id="KW-1185">Reference proteome</keyword>
<dbReference type="InterPro" id="IPR002104">
    <property type="entry name" value="Integrase_catalytic"/>
</dbReference>
<dbReference type="InterPro" id="IPR004107">
    <property type="entry name" value="Integrase_SAM-like_N"/>
</dbReference>
<dbReference type="SUPFAM" id="SSF47823">
    <property type="entry name" value="lambda integrase-like, N-terminal domain"/>
    <property type="match status" value="1"/>
</dbReference>
<dbReference type="AlphaFoldDB" id="A0A6B3VXB4"/>
<protein>
    <submittedName>
        <fullName evidence="8">Site-specific integrase</fullName>
    </submittedName>
</protein>
<keyword evidence="3" id="KW-0233">DNA recombination</keyword>
<accession>A0A6B3VXB4</accession>
<dbReference type="GO" id="GO:0006310">
    <property type="term" value="P:DNA recombination"/>
    <property type="evidence" value="ECO:0007669"/>
    <property type="project" value="UniProtKB-KW"/>
</dbReference>
<dbReference type="GO" id="GO:0003677">
    <property type="term" value="F:DNA binding"/>
    <property type="evidence" value="ECO:0007669"/>
    <property type="project" value="UniProtKB-UniRule"/>
</dbReference>
<dbReference type="SUPFAM" id="SSF56349">
    <property type="entry name" value="DNA breaking-rejoining enzymes"/>
    <property type="match status" value="1"/>
</dbReference>
<keyword evidence="1" id="KW-0229">DNA integration</keyword>
<evidence type="ECO:0000313" key="9">
    <source>
        <dbReference type="Proteomes" id="UP000472971"/>
    </source>
</evidence>
<dbReference type="PANTHER" id="PTHR34605:SF4">
    <property type="entry name" value="DNA ADENINE METHYLTRANSFERASE"/>
    <property type="match status" value="1"/>
</dbReference>
<gene>
    <name evidence="8" type="ORF">G4D64_05205</name>
    <name evidence="7" type="ORF">H1Z61_05245</name>
</gene>
<dbReference type="EMBL" id="JACEIO010000008">
    <property type="protein sequence ID" value="MBA4536570.1"/>
    <property type="molecule type" value="Genomic_DNA"/>
</dbReference>
<proteinExistence type="predicted"/>
<reference evidence="7 10" key="2">
    <citation type="submission" date="2020-07" db="EMBL/GenBank/DDBJ databases">
        <authorList>
            <person name="Feng H."/>
        </authorList>
    </citation>
    <scope>NUCLEOTIDE SEQUENCE [LARGE SCALE GENOMIC DNA]</scope>
    <source>
        <strain evidence="10">s-12</strain>
        <strain evidence="7">S-12</strain>
    </source>
</reference>
<evidence type="ECO:0000256" key="4">
    <source>
        <dbReference type="PROSITE-ProRule" id="PRU01248"/>
    </source>
</evidence>
<dbReference type="EMBL" id="JAAIWN010000008">
    <property type="protein sequence ID" value="NEY80937.1"/>
    <property type="molecule type" value="Genomic_DNA"/>
</dbReference>
<dbReference type="InterPro" id="IPR044068">
    <property type="entry name" value="CB"/>
</dbReference>
<organism evidence="8 9">
    <name type="scientific">Bacillus aquiflavi</name>
    <dbReference type="NCBI Taxonomy" id="2672567"/>
    <lineage>
        <taxon>Bacteria</taxon>
        <taxon>Bacillati</taxon>
        <taxon>Bacillota</taxon>
        <taxon>Bacilli</taxon>
        <taxon>Bacillales</taxon>
        <taxon>Bacillaceae</taxon>
        <taxon>Bacillus</taxon>
    </lineage>
</organism>
<feature type="domain" description="Tyr recombinase" evidence="5">
    <location>
        <begin position="117"/>
        <end position="314"/>
    </location>
</feature>
<keyword evidence="2 4" id="KW-0238">DNA-binding</keyword>
<evidence type="ECO:0000256" key="2">
    <source>
        <dbReference type="ARBA" id="ARBA00023125"/>
    </source>
</evidence>
<evidence type="ECO:0000313" key="10">
    <source>
        <dbReference type="Proteomes" id="UP000570010"/>
    </source>
</evidence>
<dbReference type="InterPro" id="IPR052925">
    <property type="entry name" value="Phage_Integrase-like_Recomb"/>
</dbReference>
<evidence type="ECO:0000313" key="8">
    <source>
        <dbReference type="EMBL" id="NEY80937.1"/>
    </source>
</evidence>
<sequence length="314" mass="35495">MSILPSDQIQLTGRLAEIKHLIEAAKSNNTKKAYESDWRHFENWCAENTVQSMPASVETVLLYLNDLSKTYKYSTIRRRISSISKAHKLRNQMNPVRHDYIQMALDGIGKLNGRRQHSKRAILLEDLKKMVDCIDTSTVIGKRDKALLLVGFALASRRSELVAINREDIYFTREGADIRIRQTKTNDDDVVKSILKVSSAYCPVVALADWLQTANIQTGAVFKTVDKYGNIYNRTTDKTVARVVKKYAALAGLDPSEYAGHSLRSGLATSASMEGMNDNSIMKQTGHKTRHMVDRYIQSGQRYKNNASHILRNL</sequence>
<dbReference type="Proteomes" id="UP000570010">
    <property type="component" value="Unassembled WGS sequence"/>
</dbReference>
<dbReference type="Pfam" id="PF00589">
    <property type="entry name" value="Phage_integrase"/>
    <property type="match status" value="1"/>
</dbReference>
<dbReference type="RefSeq" id="WP_163240831.1">
    <property type="nucleotide sequence ID" value="NZ_CP082780.1"/>
</dbReference>
<dbReference type="CDD" id="cd00799">
    <property type="entry name" value="INT_Cre_C"/>
    <property type="match status" value="1"/>
</dbReference>
<dbReference type="InterPro" id="IPR011010">
    <property type="entry name" value="DNA_brk_join_enz"/>
</dbReference>
<evidence type="ECO:0000259" key="6">
    <source>
        <dbReference type="PROSITE" id="PS51900"/>
    </source>
</evidence>
<evidence type="ECO:0000256" key="1">
    <source>
        <dbReference type="ARBA" id="ARBA00022908"/>
    </source>
</evidence>
<dbReference type="PANTHER" id="PTHR34605">
    <property type="entry name" value="PHAGE_INTEGRASE DOMAIN-CONTAINING PROTEIN"/>
    <property type="match status" value="1"/>
</dbReference>
<dbReference type="InterPro" id="IPR010998">
    <property type="entry name" value="Integrase_recombinase_N"/>
</dbReference>
<comment type="caution">
    <text evidence="8">The sequence shown here is derived from an EMBL/GenBank/DDBJ whole genome shotgun (WGS) entry which is preliminary data.</text>
</comment>
<dbReference type="GO" id="GO:0015074">
    <property type="term" value="P:DNA integration"/>
    <property type="evidence" value="ECO:0007669"/>
    <property type="project" value="UniProtKB-KW"/>
</dbReference>
<reference evidence="8 9" key="1">
    <citation type="submission" date="2020-02" db="EMBL/GenBank/DDBJ databases">
        <title>Bacillus aquiflavi sp. nov., isolated from yellow water of strong flavor Chinese baijiu in Yibin region of China.</title>
        <authorList>
            <person name="Xie J."/>
        </authorList>
    </citation>
    <scope>NUCLEOTIDE SEQUENCE [LARGE SCALE GENOMIC DNA]</scope>
    <source>
        <strain evidence="8 9">3H-10</strain>
    </source>
</reference>
<dbReference type="PROSITE" id="PS51900">
    <property type="entry name" value="CB"/>
    <property type="match status" value="1"/>
</dbReference>
<evidence type="ECO:0000313" key="7">
    <source>
        <dbReference type="EMBL" id="MBA4536570.1"/>
    </source>
</evidence>
<dbReference type="Gene3D" id="1.10.443.10">
    <property type="entry name" value="Intergrase catalytic core"/>
    <property type="match status" value="1"/>
</dbReference>
<evidence type="ECO:0000259" key="5">
    <source>
        <dbReference type="PROSITE" id="PS51898"/>
    </source>
</evidence>
<name>A0A6B3VXB4_9BACI</name>
<dbReference type="InterPro" id="IPR013762">
    <property type="entry name" value="Integrase-like_cat_sf"/>
</dbReference>
<dbReference type="Proteomes" id="UP000472971">
    <property type="component" value="Unassembled WGS sequence"/>
</dbReference>
<dbReference type="Pfam" id="PF02899">
    <property type="entry name" value="Phage_int_SAM_1"/>
    <property type="match status" value="1"/>
</dbReference>
<dbReference type="PROSITE" id="PS51898">
    <property type="entry name" value="TYR_RECOMBINASE"/>
    <property type="match status" value="1"/>
</dbReference>
<dbReference type="Gene3D" id="1.10.150.130">
    <property type="match status" value="1"/>
</dbReference>